<comment type="similarity">
    <text evidence="2 12">Belongs to the FPP/GGPP synthase family.</text>
</comment>
<keyword evidence="7" id="KW-0460">Magnesium</keyword>
<accession>A0AAW9JRU1</accession>
<comment type="caution">
    <text evidence="13">The sequence shown here is derived from an EMBL/GenBank/DDBJ whole genome shotgun (WGS) entry which is preliminary data.</text>
</comment>
<dbReference type="EC" id="2.5.1.10" evidence="3"/>
<dbReference type="PROSITE" id="PS00444">
    <property type="entry name" value="POLYPRENYL_SYNTHASE_2"/>
    <property type="match status" value="1"/>
</dbReference>
<evidence type="ECO:0000256" key="9">
    <source>
        <dbReference type="ARBA" id="ARBA00032380"/>
    </source>
</evidence>
<evidence type="ECO:0000256" key="2">
    <source>
        <dbReference type="ARBA" id="ARBA00006706"/>
    </source>
</evidence>
<dbReference type="GO" id="GO:0046872">
    <property type="term" value="F:metal ion binding"/>
    <property type="evidence" value="ECO:0007669"/>
    <property type="project" value="UniProtKB-KW"/>
</dbReference>
<dbReference type="EMBL" id="JAVBVO010000003">
    <property type="protein sequence ID" value="MDZ5758333.1"/>
    <property type="molecule type" value="Genomic_DNA"/>
</dbReference>
<dbReference type="NCBIfam" id="NF045485">
    <property type="entry name" value="FPPsyn"/>
    <property type="match status" value="1"/>
</dbReference>
<dbReference type="InterPro" id="IPR000092">
    <property type="entry name" value="Polyprenyl_synt"/>
</dbReference>
<dbReference type="RefSeq" id="WP_322808740.1">
    <property type="nucleotide sequence ID" value="NZ_JAVBVO010000003.1"/>
</dbReference>
<comment type="catalytic activity">
    <reaction evidence="11">
        <text>isopentenyl diphosphate + (2E)-geranyl diphosphate = (2E,6E)-farnesyl diphosphate + diphosphate</text>
        <dbReference type="Rhea" id="RHEA:19361"/>
        <dbReference type="ChEBI" id="CHEBI:33019"/>
        <dbReference type="ChEBI" id="CHEBI:58057"/>
        <dbReference type="ChEBI" id="CHEBI:128769"/>
        <dbReference type="ChEBI" id="CHEBI:175763"/>
        <dbReference type="EC" id="2.5.1.10"/>
    </reaction>
</comment>
<dbReference type="SUPFAM" id="SSF48576">
    <property type="entry name" value="Terpenoid synthases"/>
    <property type="match status" value="1"/>
</dbReference>
<evidence type="ECO:0000256" key="3">
    <source>
        <dbReference type="ARBA" id="ARBA00012439"/>
    </source>
</evidence>
<dbReference type="SFLD" id="SFLDS00005">
    <property type="entry name" value="Isoprenoid_Synthase_Type_I"/>
    <property type="match status" value="1"/>
</dbReference>
<protein>
    <recommendedName>
        <fullName evidence="4">Farnesyl diphosphate synthase</fullName>
        <ecNumber evidence="3">2.5.1.10</ecNumber>
    </recommendedName>
    <alternativeName>
        <fullName evidence="10">(2E,6E)-farnesyl diphosphate synthase</fullName>
    </alternativeName>
    <alternativeName>
        <fullName evidence="9">Geranyltranstransferase</fullName>
    </alternativeName>
</protein>
<dbReference type="AlphaFoldDB" id="A0AAW9JRU1"/>
<evidence type="ECO:0000256" key="12">
    <source>
        <dbReference type="RuleBase" id="RU004466"/>
    </source>
</evidence>
<evidence type="ECO:0000313" key="14">
    <source>
        <dbReference type="Proteomes" id="UP001290462"/>
    </source>
</evidence>
<evidence type="ECO:0000256" key="1">
    <source>
        <dbReference type="ARBA" id="ARBA00001946"/>
    </source>
</evidence>
<name>A0AAW9JRU1_CARML</name>
<comment type="cofactor">
    <cofactor evidence="1">
        <name>Mg(2+)</name>
        <dbReference type="ChEBI" id="CHEBI:18420"/>
    </cofactor>
</comment>
<keyword evidence="6" id="KW-0479">Metal-binding</keyword>
<evidence type="ECO:0000256" key="8">
    <source>
        <dbReference type="ARBA" id="ARBA00023229"/>
    </source>
</evidence>
<evidence type="ECO:0000256" key="5">
    <source>
        <dbReference type="ARBA" id="ARBA00022679"/>
    </source>
</evidence>
<dbReference type="InterPro" id="IPR008949">
    <property type="entry name" value="Isoprenoid_synthase_dom_sf"/>
</dbReference>
<evidence type="ECO:0000256" key="10">
    <source>
        <dbReference type="ARBA" id="ARBA00032873"/>
    </source>
</evidence>
<evidence type="ECO:0000256" key="6">
    <source>
        <dbReference type="ARBA" id="ARBA00022723"/>
    </source>
</evidence>
<dbReference type="PANTHER" id="PTHR43281:SF1">
    <property type="entry name" value="FARNESYL DIPHOSPHATE SYNTHASE"/>
    <property type="match status" value="1"/>
</dbReference>
<evidence type="ECO:0000256" key="4">
    <source>
        <dbReference type="ARBA" id="ARBA00015100"/>
    </source>
</evidence>
<dbReference type="SFLD" id="SFLDG01017">
    <property type="entry name" value="Polyprenyl_Transferase_Like"/>
    <property type="match status" value="1"/>
</dbReference>
<evidence type="ECO:0000256" key="7">
    <source>
        <dbReference type="ARBA" id="ARBA00022842"/>
    </source>
</evidence>
<proteinExistence type="inferred from homology"/>
<keyword evidence="8" id="KW-0414">Isoprene biosynthesis</keyword>
<dbReference type="PANTHER" id="PTHR43281">
    <property type="entry name" value="FARNESYL DIPHOSPHATE SYNTHASE"/>
    <property type="match status" value="1"/>
</dbReference>
<evidence type="ECO:0000256" key="11">
    <source>
        <dbReference type="ARBA" id="ARBA00049399"/>
    </source>
</evidence>
<dbReference type="GO" id="GO:0004337">
    <property type="term" value="F:(2E,6E)-farnesyl diphosphate synthase activity"/>
    <property type="evidence" value="ECO:0007669"/>
    <property type="project" value="UniProtKB-EC"/>
</dbReference>
<dbReference type="Proteomes" id="UP001290462">
    <property type="component" value="Unassembled WGS sequence"/>
</dbReference>
<gene>
    <name evidence="13" type="ORF">RAK27_06625</name>
</gene>
<dbReference type="GO" id="GO:0016114">
    <property type="term" value="P:terpenoid biosynthetic process"/>
    <property type="evidence" value="ECO:0007669"/>
    <property type="project" value="UniProtKB-ARBA"/>
</dbReference>
<dbReference type="Pfam" id="PF00348">
    <property type="entry name" value="polyprenyl_synt"/>
    <property type="match status" value="1"/>
</dbReference>
<organism evidence="13 14">
    <name type="scientific">Carnobacterium maltaromaticum</name>
    <name type="common">Carnobacterium piscicola</name>
    <dbReference type="NCBI Taxonomy" id="2751"/>
    <lineage>
        <taxon>Bacteria</taxon>
        <taxon>Bacillati</taxon>
        <taxon>Bacillota</taxon>
        <taxon>Bacilli</taxon>
        <taxon>Lactobacillales</taxon>
        <taxon>Carnobacteriaceae</taxon>
        <taxon>Carnobacterium</taxon>
    </lineage>
</organism>
<dbReference type="PROSITE" id="PS00723">
    <property type="entry name" value="POLYPRENYL_SYNTHASE_1"/>
    <property type="match status" value="1"/>
</dbReference>
<dbReference type="Gene3D" id="1.10.600.10">
    <property type="entry name" value="Farnesyl Diphosphate Synthase"/>
    <property type="match status" value="1"/>
</dbReference>
<reference evidence="13" key="1">
    <citation type="submission" date="2023-08" db="EMBL/GenBank/DDBJ databases">
        <title>Genomic characterization of piscicolin 126 produced by Carnobacterium maltaromaticum CM22 strain isolated from salmon (Salmo salar).</title>
        <authorList>
            <person name="Gonzalez-Gragera E."/>
            <person name="Garcia-Lopez J.D."/>
            <person name="Teso-Perez C."/>
            <person name="Gimenez-Hernandez I."/>
            <person name="Peralta-Sanchez J.M."/>
            <person name="Valdivia E."/>
            <person name="Montalban-Lopez M."/>
            <person name="Martin-Platero A.M."/>
            <person name="Banos A."/>
            <person name="Martinez-Bueno M."/>
        </authorList>
    </citation>
    <scope>NUCLEOTIDE SEQUENCE</scope>
    <source>
        <strain evidence="13">CM22</strain>
    </source>
</reference>
<dbReference type="CDD" id="cd00685">
    <property type="entry name" value="Trans_IPPS_HT"/>
    <property type="match status" value="1"/>
</dbReference>
<evidence type="ECO:0000313" key="13">
    <source>
        <dbReference type="EMBL" id="MDZ5758333.1"/>
    </source>
</evidence>
<dbReference type="FunFam" id="1.10.600.10:FF:000001">
    <property type="entry name" value="Geranylgeranyl diphosphate synthase"/>
    <property type="match status" value="1"/>
</dbReference>
<dbReference type="GO" id="GO:0005737">
    <property type="term" value="C:cytoplasm"/>
    <property type="evidence" value="ECO:0007669"/>
    <property type="project" value="UniProtKB-ARBA"/>
</dbReference>
<dbReference type="InterPro" id="IPR053378">
    <property type="entry name" value="Prenyl_diphosphate_synthase"/>
</dbReference>
<dbReference type="InterPro" id="IPR033749">
    <property type="entry name" value="Polyprenyl_synt_CS"/>
</dbReference>
<keyword evidence="5 12" id="KW-0808">Transferase</keyword>
<sequence length="293" mass="31431">MDLNEFKSIALPQLEGTLLEELEIGVPTKGSLFEAMTYSVKAGGKRIRPLLLLATIQSLGGNIKSGLLAASALEYIHTYSLIHDDLPAMDDDALRRGQPTNHIIYGEALAILAGDGLLTLGFELLAKSPLTEKQKVRLILALSKAAGANGMVVGQVSDMEGESQKLTLTDLQNIHKKKTGELLKFAAYAGAVIVDADQETETQLVKFASHLGLAFQIRDDILDVIGTTAELGKETGMDAVHQKSTYPGLLTLAGAKKELAEELAKAQTSLAHLDNKSVADTQLLEDFITLLEI</sequence>